<gene>
    <name evidence="9" type="ORF">EHS25_002407</name>
</gene>
<keyword evidence="10" id="KW-1185">Reference proteome</keyword>
<feature type="transmembrane region" description="Helical" evidence="7">
    <location>
        <begin position="454"/>
        <end position="480"/>
    </location>
</feature>
<dbReference type="FunFam" id="1.20.1740.10:FF:000039">
    <property type="entry name" value="Neutral amino acid transporter (Eurofung)"/>
    <property type="match status" value="1"/>
</dbReference>
<comment type="similarity">
    <text evidence="2">Belongs to the amino acid/polyamine transporter 2 family.</text>
</comment>
<feature type="transmembrane region" description="Helical" evidence="7">
    <location>
        <begin position="205"/>
        <end position="230"/>
    </location>
</feature>
<feature type="transmembrane region" description="Helical" evidence="7">
    <location>
        <begin position="236"/>
        <end position="254"/>
    </location>
</feature>
<dbReference type="EMBL" id="RSCD01000014">
    <property type="protein sequence ID" value="RSH89295.1"/>
    <property type="molecule type" value="Genomic_DNA"/>
</dbReference>
<feature type="domain" description="Amino acid transporter transmembrane" evidence="8">
    <location>
        <begin position="122"/>
        <end position="519"/>
    </location>
</feature>
<dbReference type="PANTHER" id="PTHR22950">
    <property type="entry name" value="AMINO ACID TRANSPORTER"/>
    <property type="match status" value="1"/>
</dbReference>
<dbReference type="AlphaFoldDB" id="A0A427YDR5"/>
<dbReference type="PANTHER" id="PTHR22950:SF697">
    <property type="entry name" value="AMINO ACID TRANSPORTER (EUROFUNG)"/>
    <property type="match status" value="1"/>
</dbReference>
<dbReference type="Gene3D" id="1.20.1740.10">
    <property type="entry name" value="Amino acid/polyamine transporter I"/>
    <property type="match status" value="1"/>
</dbReference>
<evidence type="ECO:0000256" key="2">
    <source>
        <dbReference type="ARBA" id="ARBA00008066"/>
    </source>
</evidence>
<dbReference type="GO" id="GO:0015179">
    <property type="term" value="F:L-amino acid transmembrane transporter activity"/>
    <property type="evidence" value="ECO:0007669"/>
    <property type="project" value="TreeGrafter"/>
</dbReference>
<name>A0A427YDR5_9TREE</name>
<evidence type="ECO:0000256" key="6">
    <source>
        <dbReference type="SAM" id="MobiDB-lite"/>
    </source>
</evidence>
<feature type="region of interest" description="Disordered" evidence="6">
    <location>
        <begin position="1"/>
        <end position="25"/>
    </location>
</feature>
<dbReference type="GO" id="GO:0016020">
    <property type="term" value="C:membrane"/>
    <property type="evidence" value="ECO:0007669"/>
    <property type="project" value="UniProtKB-SubCell"/>
</dbReference>
<evidence type="ECO:0000259" key="8">
    <source>
        <dbReference type="Pfam" id="PF01490"/>
    </source>
</evidence>
<evidence type="ECO:0000313" key="10">
    <source>
        <dbReference type="Proteomes" id="UP000279259"/>
    </source>
</evidence>
<comment type="caution">
    <text evidence="9">The sequence shown here is derived from an EMBL/GenBank/DDBJ whole genome shotgun (WGS) entry which is preliminary data.</text>
</comment>
<feature type="transmembrane region" description="Helical" evidence="7">
    <location>
        <begin position="261"/>
        <end position="284"/>
    </location>
</feature>
<keyword evidence="3 7" id="KW-0812">Transmembrane</keyword>
<dbReference type="Proteomes" id="UP000279259">
    <property type="component" value="Unassembled WGS sequence"/>
</dbReference>
<evidence type="ECO:0000313" key="9">
    <source>
        <dbReference type="EMBL" id="RSH89295.1"/>
    </source>
</evidence>
<feature type="transmembrane region" description="Helical" evidence="7">
    <location>
        <begin position="427"/>
        <end position="448"/>
    </location>
</feature>
<evidence type="ECO:0000256" key="4">
    <source>
        <dbReference type="ARBA" id="ARBA00022989"/>
    </source>
</evidence>
<dbReference type="InterPro" id="IPR013057">
    <property type="entry name" value="AA_transpt_TM"/>
</dbReference>
<feature type="transmembrane region" description="Helical" evidence="7">
    <location>
        <begin position="309"/>
        <end position="333"/>
    </location>
</feature>
<evidence type="ECO:0000256" key="7">
    <source>
        <dbReference type="SAM" id="Phobius"/>
    </source>
</evidence>
<feature type="transmembrane region" description="Helical" evidence="7">
    <location>
        <begin position="387"/>
        <end position="406"/>
    </location>
</feature>
<comment type="subcellular location">
    <subcellularLocation>
        <location evidence="1">Membrane</location>
        <topology evidence="1">Multi-pass membrane protein</topology>
    </subcellularLocation>
</comment>
<feature type="transmembrane region" description="Helical" evidence="7">
    <location>
        <begin position="501"/>
        <end position="519"/>
    </location>
</feature>
<dbReference type="OrthoDB" id="40134at2759"/>
<accession>A0A427YDR5</accession>
<feature type="compositionally biased region" description="Basic residues" evidence="6">
    <location>
        <begin position="1"/>
        <end position="10"/>
    </location>
</feature>
<keyword evidence="5 7" id="KW-0472">Membrane</keyword>
<proteinExistence type="inferred from homology"/>
<dbReference type="Pfam" id="PF01490">
    <property type="entry name" value="Aa_trans"/>
    <property type="match status" value="1"/>
</dbReference>
<feature type="transmembrane region" description="Helical" evidence="7">
    <location>
        <begin position="345"/>
        <end position="367"/>
    </location>
</feature>
<protein>
    <recommendedName>
        <fullName evidence="8">Amino acid transporter transmembrane domain-containing protein</fullName>
    </recommendedName>
</protein>
<sequence length="542" mass="58429">MPRSRARHASPVRDDQPKPPPIAYPPYLPITTGLDAHQLDRGPLAESLTFASSLIVYTRLVHLPAIRAMAEYKKDAEAGVATYIQPEVEPERASGSGGEKPHAGDEDFEVFKHVEGGVDYRTVGWPRASVIFLKVIFATGVLSIPSAMVSLGAVGGAICLIGWGAINTYTATTLGKFRNSHPGCHTVADMAYHVGGAWFRELVGALYLIAYTLCAGTGILGTSIGINALSSHAACTVWWSFIATVAIALMASFPKFHQIGWLTWAGFFSIFIAVFIVVCGVTRYDRPYAAPADVTDFGYYAIPPVPASFAAGVTACVTIFVSSAGTSAFIPVISEMRRPQDFYKALYTCMGFVTACYLAFSLVVYRWCGQYVASPSLGSAGPTIEKISYGIGLLGLLVSGVIYAHVGAKYLFVRILRNSRHLQEKTPLHWMTWFGCSLGLCAISFILAEAIPVFNYLVALVGSICFAPLALMLPAVFYFYDNKTVIKSGTIGQKLEWALNVFLFFLGAFFLVSGTYAVILEIIKAYADGQIGGAFSCANNAT</sequence>
<organism evidence="9 10">
    <name type="scientific">Saitozyma podzolica</name>
    <dbReference type="NCBI Taxonomy" id="1890683"/>
    <lineage>
        <taxon>Eukaryota</taxon>
        <taxon>Fungi</taxon>
        <taxon>Dikarya</taxon>
        <taxon>Basidiomycota</taxon>
        <taxon>Agaricomycotina</taxon>
        <taxon>Tremellomycetes</taxon>
        <taxon>Tremellales</taxon>
        <taxon>Trimorphomycetaceae</taxon>
        <taxon>Saitozyma</taxon>
    </lineage>
</organism>
<evidence type="ECO:0000256" key="1">
    <source>
        <dbReference type="ARBA" id="ARBA00004141"/>
    </source>
</evidence>
<keyword evidence="4 7" id="KW-1133">Transmembrane helix</keyword>
<dbReference type="STRING" id="1890683.A0A427YDR5"/>
<reference evidence="9 10" key="1">
    <citation type="submission" date="2018-11" db="EMBL/GenBank/DDBJ databases">
        <title>Genome sequence of Saitozyma podzolica DSM 27192.</title>
        <authorList>
            <person name="Aliyu H."/>
            <person name="Gorte O."/>
            <person name="Ochsenreither K."/>
        </authorList>
    </citation>
    <scope>NUCLEOTIDE SEQUENCE [LARGE SCALE GENOMIC DNA]</scope>
    <source>
        <strain evidence="9 10">DSM 27192</strain>
    </source>
</reference>
<evidence type="ECO:0000256" key="5">
    <source>
        <dbReference type="ARBA" id="ARBA00023136"/>
    </source>
</evidence>
<evidence type="ECO:0000256" key="3">
    <source>
        <dbReference type="ARBA" id="ARBA00022692"/>
    </source>
</evidence>
<feature type="region of interest" description="Disordered" evidence="6">
    <location>
        <begin position="85"/>
        <end position="105"/>
    </location>
</feature>